<dbReference type="PROSITE" id="PS51779">
    <property type="entry name" value="POTRA"/>
    <property type="match status" value="2"/>
</dbReference>
<evidence type="ECO:0000313" key="4">
    <source>
        <dbReference type="EMBL" id="GAJ02717.1"/>
    </source>
</evidence>
<evidence type="ECO:0000256" key="2">
    <source>
        <dbReference type="ARBA" id="ARBA00023136"/>
    </source>
</evidence>
<gene>
    <name evidence="4" type="ORF">S12H4_53266</name>
</gene>
<organism evidence="4">
    <name type="scientific">marine sediment metagenome</name>
    <dbReference type="NCBI Taxonomy" id="412755"/>
    <lineage>
        <taxon>unclassified sequences</taxon>
        <taxon>metagenomes</taxon>
        <taxon>ecological metagenomes</taxon>
    </lineage>
</organism>
<evidence type="ECO:0000259" key="3">
    <source>
        <dbReference type="PROSITE" id="PS51779"/>
    </source>
</evidence>
<proteinExistence type="predicted"/>
<dbReference type="InterPro" id="IPR010827">
    <property type="entry name" value="BamA/TamA_POTRA"/>
</dbReference>
<dbReference type="Pfam" id="PF07244">
    <property type="entry name" value="POTRA"/>
    <property type="match status" value="3"/>
</dbReference>
<keyword evidence="2" id="KW-0472">Membrane</keyword>
<dbReference type="Gene3D" id="3.10.20.310">
    <property type="entry name" value="membrane protein fhac"/>
    <property type="match status" value="3"/>
</dbReference>
<protein>
    <recommendedName>
        <fullName evidence="3">POTRA domain-containing protein</fullName>
    </recommendedName>
</protein>
<dbReference type="InterPro" id="IPR034746">
    <property type="entry name" value="POTRA"/>
</dbReference>
<comment type="subcellular location">
    <subcellularLocation>
        <location evidence="1">Membrane</location>
    </subcellularLocation>
</comment>
<feature type="domain" description="POTRA" evidence="3">
    <location>
        <begin position="178"/>
        <end position="235"/>
    </location>
</feature>
<reference evidence="4" key="1">
    <citation type="journal article" date="2014" name="Front. Microbiol.">
        <title>High frequency of phylogenetically diverse reductive dehalogenase-homologous genes in deep subseafloor sedimentary metagenomes.</title>
        <authorList>
            <person name="Kawai M."/>
            <person name="Futagami T."/>
            <person name="Toyoda A."/>
            <person name="Takaki Y."/>
            <person name="Nishi S."/>
            <person name="Hori S."/>
            <person name="Arai W."/>
            <person name="Tsubouchi T."/>
            <person name="Morono Y."/>
            <person name="Uchiyama I."/>
            <person name="Ito T."/>
            <person name="Fujiyama A."/>
            <person name="Inagaki F."/>
            <person name="Takami H."/>
        </authorList>
    </citation>
    <scope>NUCLEOTIDE SEQUENCE</scope>
    <source>
        <strain evidence="4">Expedition CK06-06</strain>
    </source>
</reference>
<dbReference type="GO" id="GO:0019867">
    <property type="term" value="C:outer membrane"/>
    <property type="evidence" value="ECO:0007669"/>
    <property type="project" value="InterPro"/>
</dbReference>
<accession>X1UGJ9</accession>
<evidence type="ECO:0000256" key="1">
    <source>
        <dbReference type="ARBA" id="ARBA00004370"/>
    </source>
</evidence>
<feature type="non-terminal residue" evidence="4">
    <location>
        <position position="235"/>
    </location>
</feature>
<sequence>GEVEFEGNTKLLKSVVRGGMKQNKKHGVFAWITGKDVFKQNKISEDIAGIKERYREHGYMEATVGEPRIEEITKRTVLFKKQKMKKIIIPVNAGYRYTVGEVKIEGNKILSAKGLRRLIKFKEGDVYSTKIREKSIEEIGEIYRNIGYIRSAVYPVEKLDPKRKRVNVTFNIIEGDVVYLNRIEFKGNTFTKDKVIRREMLIREGDRFSLAMFKDSILRMSQLGLIEPVGEPDIR</sequence>
<feature type="domain" description="POTRA" evidence="3">
    <location>
        <begin position="97"/>
        <end position="175"/>
    </location>
</feature>
<dbReference type="EMBL" id="BARW01033889">
    <property type="protein sequence ID" value="GAJ02717.1"/>
    <property type="molecule type" value="Genomic_DNA"/>
</dbReference>
<comment type="caution">
    <text evidence="4">The sequence shown here is derived from an EMBL/GenBank/DDBJ whole genome shotgun (WGS) entry which is preliminary data.</text>
</comment>
<feature type="non-terminal residue" evidence="4">
    <location>
        <position position="1"/>
    </location>
</feature>
<name>X1UGJ9_9ZZZZ</name>
<dbReference type="AlphaFoldDB" id="X1UGJ9"/>